<dbReference type="OrthoDB" id="72787at2759"/>
<evidence type="ECO:0000313" key="2">
    <source>
        <dbReference type="Proteomes" id="UP000030762"/>
    </source>
</evidence>
<dbReference type="RefSeq" id="XP_008607033.1">
    <property type="nucleotide sequence ID" value="XM_008608811.1"/>
</dbReference>
<dbReference type="GeneID" id="19943914"/>
<dbReference type="InParanoid" id="T0QYJ0"/>
<organism evidence="1 2">
    <name type="scientific">Saprolegnia diclina (strain VS20)</name>
    <dbReference type="NCBI Taxonomy" id="1156394"/>
    <lineage>
        <taxon>Eukaryota</taxon>
        <taxon>Sar</taxon>
        <taxon>Stramenopiles</taxon>
        <taxon>Oomycota</taxon>
        <taxon>Saprolegniomycetes</taxon>
        <taxon>Saprolegniales</taxon>
        <taxon>Saprolegniaceae</taxon>
        <taxon>Saprolegnia</taxon>
    </lineage>
</organism>
<dbReference type="eggNOG" id="ENOG502S4E1">
    <property type="taxonomic scope" value="Eukaryota"/>
</dbReference>
<accession>T0QYJ0</accession>
<dbReference type="OMA" id="MIEWYKQ"/>
<dbReference type="VEuPathDB" id="FungiDB:SDRG_03187"/>
<evidence type="ECO:0000313" key="1">
    <source>
        <dbReference type="EMBL" id="EQC39761.1"/>
    </source>
</evidence>
<name>T0QYJ0_SAPDV</name>
<sequence>MSAPSSLADLAALPPKRLGHVVTYVHQVQHTSLKAKPHTILWVGDQSVAYFKLHVWAAEAPLVAKLMAGDIAAFRNLRVKCFRGVVEGHLTRSSSVVALMRHNQFLDPHRAESPSFCTLLPLLEWTRQLEASGRSFGHVNIPEIAIKDLRENMLAHVVCQLRPCLPPAPQSYVMLYSGPEDGMLLHLSNDLMPFRSLRFDVPARVTHLIVTFDASRQCLVANTTGESRLEYLVDVPESGASTSSSLEFDSFHDASDAELNGHVILRRVGIRHVILPFAWERESACQLIEKYCVHCETTLPEAPLEVYPRLYGSCVHECEGKPRDVWRYKSFVLELVDVHGVCAQVHAHDVAIERLLGHIPASLVAAPTSENGLEYKVIVEALLRSLTDTSHPMDVHVYCSVVGQTTVFALIGIPS</sequence>
<protein>
    <submittedName>
        <fullName evidence="1">Uncharacterized protein</fullName>
    </submittedName>
</protein>
<dbReference type="AlphaFoldDB" id="T0QYJ0"/>
<proteinExistence type="predicted"/>
<dbReference type="Proteomes" id="UP000030762">
    <property type="component" value="Unassembled WGS sequence"/>
</dbReference>
<keyword evidence="2" id="KW-1185">Reference proteome</keyword>
<reference evidence="1 2" key="1">
    <citation type="submission" date="2012-04" db="EMBL/GenBank/DDBJ databases">
        <title>The Genome Sequence of Saprolegnia declina VS20.</title>
        <authorList>
            <consortium name="The Broad Institute Genome Sequencing Platform"/>
            <person name="Russ C."/>
            <person name="Nusbaum C."/>
            <person name="Tyler B."/>
            <person name="van West P."/>
            <person name="Dieguez-Uribeondo J."/>
            <person name="de Bruijn I."/>
            <person name="Tripathy S."/>
            <person name="Jiang R."/>
            <person name="Young S.K."/>
            <person name="Zeng Q."/>
            <person name="Gargeya S."/>
            <person name="Fitzgerald M."/>
            <person name="Haas B."/>
            <person name="Abouelleil A."/>
            <person name="Alvarado L."/>
            <person name="Arachchi H.M."/>
            <person name="Berlin A."/>
            <person name="Chapman S.B."/>
            <person name="Goldberg J."/>
            <person name="Griggs A."/>
            <person name="Gujja S."/>
            <person name="Hansen M."/>
            <person name="Howarth C."/>
            <person name="Imamovic A."/>
            <person name="Larimer J."/>
            <person name="McCowen C."/>
            <person name="Montmayeur A."/>
            <person name="Murphy C."/>
            <person name="Neiman D."/>
            <person name="Pearson M."/>
            <person name="Priest M."/>
            <person name="Roberts A."/>
            <person name="Saif S."/>
            <person name="Shea T."/>
            <person name="Sisk P."/>
            <person name="Sykes S."/>
            <person name="Wortman J."/>
            <person name="Nusbaum C."/>
            <person name="Birren B."/>
        </authorList>
    </citation>
    <scope>NUCLEOTIDE SEQUENCE [LARGE SCALE GENOMIC DNA]</scope>
    <source>
        <strain evidence="1 2">VS20</strain>
    </source>
</reference>
<gene>
    <name evidence="1" type="ORF">SDRG_03187</name>
</gene>
<dbReference type="EMBL" id="JH767138">
    <property type="protein sequence ID" value="EQC39761.1"/>
    <property type="molecule type" value="Genomic_DNA"/>
</dbReference>